<comment type="caution">
    <text evidence="1">The sequence shown here is derived from an EMBL/GenBank/DDBJ whole genome shotgun (WGS) entry which is preliminary data.</text>
</comment>
<accession>A0A2N5Y7U7</accession>
<evidence type="ECO:0000313" key="2">
    <source>
        <dbReference type="Proteomes" id="UP000234845"/>
    </source>
</evidence>
<dbReference type="AlphaFoldDB" id="A0A2N5Y7U7"/>
<proteinExistence type="predicted"/>
<gene>
    <name evidence="1" type="ORF">CWI75_02230</name>
</gene>
<dbReference type="InterPro" id="IPR021431">
    <property type="entry name" value="DUF3080"/>
</dbReference>
<evidence type="ECO:0000313" key="1">
    <source>
        <dbReference type="EMBL" id="PLW84460.1"/>
    </source>
</evidence>
<protein>
    <submittedName>
        <fullName evidence="1">DUF3080 domain-containing protein</fullName>
    </submittedName>
</protein>
<dbReference type="EMBL" id="PKLZ01000001">
    <property type="protein sequence ID" value="PLW84460.1"/>
    <property type="molecule type" value="Genomic_DNA"/>
</dbReference>
<dbReference type="Pfam" id="PF11279">
    <property type="entry name" value="DUF3080"/>
    <property type="match status" value="1"/>
</dbReference>
<dbReference type="Proteomes" id="UP000234845">
    <property type="component" value="Unassembled WGS sequence"/>
</dbReference>
<organism evidence="1 2">
    <name type="scientific">Kineobactrum sediminis</name>
    <dbReference type="NCBI Taxonomy" id="1905677"/>
    <lineage>
        <taxon>Bacteria</taxon>
        <taxon>Pseudomonadati</taxon>
        <taxon>Pseudomonadota</taxon>
        <taxon>Gammaproteobacteria</taxon>
        <taxon>Cellvibrionales</taxon>
        <taxon>Halieaceae</taxon>
        <taxon>Kineobactrum</taxon>
    </lineage>
</organism>
<keyword evidence="2" id="KW-1185">Reference proteome</keyword>
<reference evidence="2" key="1">
    <citation type="submission" date="2017-11" db="EMBL/GenBank/DDBJ databases">
        <title>The draft genome sequence of Chromatocurvus sp. F02.</title>
        <authorList>
            <person name="Du Z.-J."/>
            <person name="Chang Y.-Q."/>
        </authorList>
    </citation>
    <scope>NUCLEOTIDE SEQUENCE [LARGE SCALE GENOMIC DNA]</scope>
    <source>
        <strain evidence="2">F02</strain>
    </source>
</reference>
<sequence length="312" mass="34578">METYLERLARPLDTPIPELQAQTVPRMPPRRELQLETVPGNLGALDFLALTGCEVQITIGKRNSSLGLMATPSQRLLLELEFLQLAPACITTLRAEGRDALANDLEQARRQKTAQLPTLIFNATLASHEYRKLWQVPPLLGDYPAATSSSVFSALAAINGATERWLAGDYRADNLDFEVQLSEVAKGDGGALLKALALQAESLESGNALLERRLQQGPLCRGEFRPAAADIVRTVIEKYFVGAIQPWSAALGRRQHELLPLIRDLEDQLDSVMPPAYRDWQQQRNSRIKRWAGAPREHVATLQDLLDSCEPA</sequence>
<name>A0A2N5Y7U7_9GAMM</name>
<dbReference type="OrthoDB" id="6997572at2"/>